<evidence type="ECO:0000256" key="1">
    <source>
        <dbReference type="ARBA" id="ARBA00007462"/>
    </source>
</evidence>
<name>A0A4S2MX04_9PEZI</name>
<evidence type="ECO:0000313" key="4">
    <source>
        <dbReference type="Proteomes" id="UP000298138"/>
    </source>
</evidence>
<protein>
    <submittedName>
        <fullName evidence="3">Rrp15p-domain-containing protein</fullName>
    </submittedName>
</protein>
<dbReference type="FunCoup" id="A0A4S2MX04">
    <property type="interactions" value="341"/>
</dbReference>
<dbReference type="Proteomes" id="UP000298138">
    <property type="component" value="Unassembled WGS sequence"/>
</dbReference>
<dbReference type="GO" id="GO:0000460">
    <property type="term" value="P:maturation of 5.8S rRNA"/>
    <property type="evidence" value="ECO:0007669"/>
    <property type="project" value="TreeGrafter"/>
</dbReference>
<dbReference type="InParanoid" id="A0A4S2MX04"/>
<dbReference type="GO" id="GO:0030687">
    <property type="term" value="C:preribosome, large subunit precursor"/>
    <property type="evidence" value="ECO:0007669"/>
    <property type="project" value="TreeGrafter"/>
</dbReference>
<dbReference type="PANTHER" id="PTHR13245">
    <property type="entry name" value="RRP15-LIKE PROTEIN"/>
    <property type="match status" value="1"/>
</dbReference>
<evidence type="ECO:0000313" key="3">
    <source>
        <dbReference type="EMBL" id="TGZ81104.1"/>
    </source>
</evidence>
<dbReference type="OrthoDB" id="20949at2759"/>
<sequence>MSSNPRAQKKRKTSNPDPENSDSDRSSTTGGVSLKAQQPKNQKRIPEAPPADDESDDDDKYASAESDSGADDEEDSGAESDDSISSLLAAQSEATLSKKRKRHDPDVFATSMSKILSSHLTTGARKDPVLVRAKQMGAGLEEAKLEAKARRIQKEERRKEKEKGRVRELIPKDDDAAAARALAKERLLKGVARSGVARLYNAIRAAQVKAEEATKTAKKEGMVGIKNREEKVTEMSKQGFLDLIQSTAKPKQAV</sequence>
<dbReference type="PANTHER" id="PTHR13245:SF14">
    <property type="entry name" value="RRP15-LIKE PROTEIN"/>
    <property type="match status" value="1"/>
</dbReference>
<dbReference type="STRING" id="341454.A0A4S2MX04"/>
<organism evidence="3 4">
    <name type="scientific">Ascodesmis nigricans</name>
    <dbReference type="NCBI Taxonomy" id="341454"/>
    <lineage>
        <taxon>Eukaryota</taxon>
        <taxon>Fungi</taxon>
        <taxon>Dikarya</taxon>
        <taxon>Ascomycota</taxon>
        <taxon>Pezizomycotina</taxon>
        <taxon>Pezizomycetes</taxon>
        <taxon>Pezizales</taxon>
        <taxon>Ascodesmidaceae</taxon>
        <taxon>Ascodesmis</taxon>
    </lineage>
</organism>
<dbReference type="AlphaFoldDB" id="A0A4S2MX04"/>
<keyword evidence="4" id="KW-1185">Reference proteome</keyword>
<evidence type="ECO:0000256" key="2">
    <source>
        <dbReference type="SAM" id="MobiDB-lite"/>
    </source>
</evidence>
<reference evidence="3 4" key="1">
    <citation type="submission" date="2019-04" db="EMBL/GenBank/DDBJ databases">
        <title>Comparative genomics and transcriptomics to analyze fruiting body development in filamentous ascomycetes.</title>
        <authorList>
            <consortium name="DOE Joint Genome Institute"/>
            <person name="Lutkenhaus R."/>
            <person name="Traeger S."/>
            <person name="Breuer J."/>
            <person name="Kuo A."/>
            <person name="Lipzen A."/>
            <person name="Pangilinan J."/>
            <person name="Dilworth D."/>
            <person name="Sandor L."/>
            <person name="Poggeler S."/>
            <person name="Barry K."/>
            <person name="Grigoriev I.V."/>
            <person name="Nowrousian M."/>
        </authorList>
    </citation>
    <scope>NUCLEOTIDE SEQUENCE [LARGE SCALE GENOMIC DNA]</scope>
    <source>
        <strain evidence="3 4">CBS 389.68</strain>
    </source>
</reference>
<proteinExistence type="inferred from homology"/>
<feature type="compositionally biased region" description="Acidic residues" evidence="2">
    <location>
        <begin position="68"/>
        <end position="82"/>
    </location>
</feature>
<feature type="compositionally biased region" description="Acidic residues" evidence="2">
    <location>
        <begin position="50"/>
        <end position="59"/>
    </location>
</feature>
<feature type="region of interest" description="Disordered" evidence="2">
    <location>
        <begin position="1"/>
        <end position="106"/>
    </location>
</feature>
<gene>
    <name evidence="3" type="ORF">EX30DRAFT_341073</name>
</gene>
<feature type="compositionally biased region" description="Polar residues" evidence="2">
    <location>
        <begin position="26"/>
        <end position="40"/>
    </location>
</feature>
<dbReference type="InterPro" id="IPR012459">
    <property type="entry name" value="Rrp15"/>
</dbReference>
<dbReference type="Pfam" id="PF07890">
    <property type="entry name" value="Rrp15p"/>
    <property type="match status" value="1"/>
</dbReference>
<accession>A0A4S2MX04</accession>
<dbReference type="EMBL" id="ML220121">
    <property type="protein sequence ID" value="TGZ81104.1"/>
    <property type="molecule type" value="Genomic_DNA"/>
</dbReference>
<comment type="similarity">
    <text evidence="1">Belongs to the RRP15 family.</text>
</comment>
<dbReference type="GO" id="GO:0000470">
    <property type="term" value="P:maturation of LSU-rRNA"/>
    <property type="evidence" value="ECO:0007669"/>
    <property type="project" value="TreeGrafter"/>
</dbReference>